<dbReference type="SUPFAM" id="SSF56935">
    <property type="entry name" value="Porins"/>
    <property type="match status" value="1"/>
</dbReference>
<proteinExistence type="predicted"/>
<name>A0A2G6JL77_NEPCE</name>
<feature type="chain" id="PRO_5013727929" description="Porin domain-containing protein" evidence="1">
    <location>
        <begin position="22"/>
        <end position="86"/>
    </location>
</feature>
<evidence type="ECO:0000313" key="4">
    <source>
        <dbReference type="Proteomes" id="UP000243469"/>
    </source>
</evidence>
<accession>A0A2G6JL77</accession>
<protein>
    <recommendedName>
        <fullName evidence="2">Porin domain-containing protein</fullName>
    </recommendedName>
</protein>
<dbReference type="AlphaFoldDB" id="A0A2G6JL77"/>
<sequence length="86" mass="9414">MKKSIIALAIVSGSFAGIAQADGTTLYGSIRMAYTYTGKDDATLFRYDKRDRTWKKTQSGELKSNSKFADYGSRFGIRGSEDLGNG</sequence>
<dbReference type="Pfam" id="PF13609">
    <property type="entry name" value="Porin_4"/>
    <property type="match status" value="1"/>
</dbReference>
<dbReference type="InterPro" id="IPR033900">
    <property type="entry name" value="Gram_neg_porin_domain"/>
</dbReference>
<keyword evidence="1" id="KW-0732">Signal</keyword>
<reference evidence="3 4" key="1">
    <citation type="submission" date="2017-10" db="EMBL/GenBank/DDBJ databases">
        <title>Novel microbial diversity and functional potential in the marine mammal oral microbiome.</title>
        <authorList>
            <person name="Dudek N.K."/>
            <person name="Sun C.L."/>
            <person name="Burstein D."/>
            <person name="Kantor R.S."/>
            <person name="Aliaga Goltsman D.S."/>
            <person name="Bik E.M."/>
            <person name="Thomas B.C."/>
            <person name="Banfield J.F."/>
            <person name="Relman D.A."/>
        </authorList>
    </citation>
    <scope>NUCLEOTIDE SEQUENCE [LARGE SCALE GENOMIC DNA]</scope>
    <source>
        <strain evidence="3">DOLJORAL78_47_21</strain>
    </source>
</reference>
<feature type="signal peptide" evidence="1">
    <location>
        <begin position="1"/>
        <end position="21"/>
    </location>
</feature>
<organism evidence="3 4">
    <name type="scientific">Neptuniibacter caesariensis</name>
    <dbReference type="NCBI Taxonomy" id="207954"/>
    <lineage>
        <taxon>Bacteria</taxon>
        <taxon>Pseudomonadati</taxon>
        <taxon>Pseudomonadota</taxon>
        <taxon>Gammaproteobacteria</taxon>
        <taxon>Oceanospirillales</taxon>
        <taxon>Oceanospirillaceae</taxon>
        <taxon>Neptuniibacter</taxon>
    </lineage>
</organism>
<dbReference type="GO" id="GO:0016020">
    <property type="term" value="C:membrane"/>
    <property type="evidence" value="ECO:0007669"/>
    <property type="project" value="InterPro"/>
</dbReference>
<evidence type="ECO:0000256" key="1">
    <source>
        <dbReference type="SAM" id="SignalP"/>
    </source>
</evidence>
<evidence type="ECO:0000313" key="3">
    <source>
        <dbReference type="EMBL" id="PIE23269.1"/>
    </source>
</evidence>
<dbReference type="GO" id="GO:0015288">
    <property type="term" value="F:porin activity"/>
    <property type="evidence" value="ECO:0007669"/>
    <property type="project" value="InterPro"/>
</dbReference>
<gene>
    <name evidence="3" type="ORF">CSA60_04540</name>
</gene>
<dbReference type="Gene3D" id="2.40.160.10">
    <property type="entry name" value="Porin"/>
    <property type="match status" value="1"/>
</dbReference>
<comment type="caution">
    <text evidence="3">The sequence shown here is derived from an EMBL/GenBank/DDBJ whole genome shotgun (WGS) entry which is preliminary data.</text>
</comment>
<evidence type="ECO:0000259" key="2">
    <source>
        <dbReference type="Pfam" id="PF13609"/>
    </source>
</evidence>
<dbReference type="Proteomes" id="UP000243469">
    <property type="component" value="Unassembled WGS sequence"/>
</dbReference>
<feature type="non-terminal residue" evidence="3">
    <location>
        <position position="86"/>
    </location>
</feature>
<feature type="domain" description="Porin" evidence="2">
    <location>
        <begin position="7"/>
        <end position="86"/>
    </location>
</feature>
<dbReference type="InterPro" id="IPR023614">
    <property type="entry name" value="Porin_dom_sf"/>
</dbReference>
<dbReference type="EMBL" id="PDSH01000026">
    <property type="protein sequence ID" value="PIE23269.1"/>
    <property type="molecule type" value="Genomic_DNA"/>
</dbReference>